<name>A0A346CJ08_CONER</name>
<evidence type="ECO:0000313" key="2">
    <source>
        <dbReference type="EMBL" id="AXL95557.1"/>
    </source>
</evidence>
<feature type="signal peptide" evidence="1">
    <location>
        <begin position="1"/>
        <end position="20"/>
    </location>
</feature>
<protein>
    <submittedName>
        <fullName evidence="2">Conotoxin-like unassigned superfamily 03</fullName>
    </submittedName>
</protein>
<accession>A0A346CJ08</accession>
<sequence>MKLSMMFILSLVLTLSMTDGFILLAKKGGRTFREHSPDSMDLQTRQLKRGPSCPEDCKTLCLYDGICQDE</sequence>
<reference evidence="2" key="1">
    <citation type="journal article" date="2018" name="Genome Biol. Evol.">
        <title>Conotoxin diversity in Chelyconus ermineus (Born, 1778) and the convergent origin of piscivory in the Atlantic and Indo-Pacific cones.</title>
        <authorList>
            <person name="Abalde S."/>
            <person name="Tenorio M.J."/>
            <person name="Afonso C.M."/>
            <person name="Zardoya R."/>
        </authorList>
    </citation>
    <scope>NUCLEOTIDE SEQUENCE</scope>
    <source>
        <strain evidence="2">Cerm_220</strain>
    </source>
</reference>
<organism evidence="2">
    <name type="scientific">Conus ermineus</name>
    <name type="common">Agate cone</name>
    <name type="synonym">Chelyconus ermineus</name>
    <dbReference type="NCBI Taxonomy" id="55423"/>
    <lineage>
        <taxon>Eukaryota</taxon>
        <taxon>Metazoa</taxon>
        <taxon>Spiralia</taxon>
        <taxon>Lophotrochozoa</taxon>
        <taxon>Mollusca</taxon>
        <taxon>Gastropoda</taxon>
        <taxon>Caenogastropoda</taxon>
        <taxon>Neogastropoda</taxon>
        <taxon>Conoidea</taxon>
        <taxon>Conidae</taxon>
        <taxon>Conus</taxon>
        <taxon>Chelyconus</taxon>
    </lineage>
</organism>
<evidence type="ECO:0000256" key="1">
    <source>
        <dbReference type="SAM" id="SignalP"/>
    </source>
</evidence>
<dbReference type="AlphaFoldDB" id="A0A346CJ08"/>
<dbReference type="EMBL" id="MH360508">
    <property type="protein sequence ID" value="AXL95557.1"/>
    <property type="molecule type" value="mRNA"/>
</dbReference>
<keyword evidence="1" id="KW-0732">Signal</keyword>
<feature type="chain" id="PRO_5016988554" evidence="1">
    <location>
        <begin position="21"/>
        <end position="70"/>
    </location>
</feature>
<proteinExistence type="evidence at transcript level"/>